<evidence type="ECO:0000313" key="3">
    <source>
        <dbReference type="Proteomes" id="UP000292580"/>
    </source>
</evidence>
<dbReference type="Gene3D" id="3.40.50.150">
    <property type="entry name" value="Vaccinia Virus protein VP39"/>
    <property type="match status" value="1"/>
</dbReference>
<dbReference type="RefSeq" id="WP_130646862.1">
    <property type="nucleotide sequence ID" value="NZ_PGCL01000003.1"/>
</dbReference>
<dbReference type="AlphaFoldDB" id="A0A483CNY0"/>
<dbReference type="InterPro" id="IPR041698">
    <property type="entry name" value="Methyltransf_25"/>
</dbReference>
<feature type="domain" description="Methyltransferase" evidence="1">
    <location>
        <begin position="24"/>
        <end position="114"/>
    </location>
</feature>
<sequence>MKEYENMEERKAVLGLAGVNDKEILDIGAGPLAILAAQEYECFVTSVDIDTVKLREFEAEAEAAGVGEKISFEEGDASDLPYCKDAFDIGICFGALHHVPGDLREQVIRELARVSYERFVVAEYTPEGFQEIHGGDERYSPVDLSDLESLLAGAGKVAIHRLDSMVVYVIDRR</sequence>
<dbReference type="Pfam" id="PF13649">
    <property type="entry name" value="Methyltransf_25"/>
    <property type="match status" value="1"/>
</dbReference>
<comment type="caution">
    <text evidence="2">The sequence shown here is derived from an EMBL/GenBank/DDBJ whole genome shotgun (WGS) entry which is preliminary data.</text>
</comment>
<dbReference type="OrthoDB" id="57427at2157"/>
<keyword evidence="3" id="KW-1185">Reference proteome</keyword>
<dbReference type="SUPFAM" id="SSF53335">
    <property type="entry name" value="S-adenosyl-L-methionine-dependent methyltransferases"/>
    <property type="match status" value="1"/>
</dbReference>
<evidence type="ECO:0000259" key="1">
    <source>
        <dbReference type="Pfam" id="PF13649"/>
    </source>
</evidence>
<dbReference type="Proteomes" id="UP000292580">
    <property type="component" value="Unassembled WGS sequence"/>
</dbReference>
<gene>
    <name evidence="2" type="ORF">CUJ86_06995</name>
</gene>
<dbReference type="CDD" id="cd02440">
    <property type="entry name" value="AdoMet_MTases"/>
    <property type="match status" value="1"/>
</dbReference>
<proteinExistence type="predicted"/>
<evidence type="ECO:0000313" key="2">
    <source>
        <dbReference type="EMBL" id="TAJ43808.1"/>
    </source>
</evidence>
<dbReference type="InterPro" id="IPR029063">
    <property type="entry name" value="SAM-dependent_MTases_sf"/>
</dbReference>
<reference evidence="2 3" key="1">
    <citation type="submission" date="2017-11" db="EMBL/GenBank/DDBJ databases">
        <title>Isolation and Characterization of Methanofollis Species from Methane Seep Offshore SW Taiwan.</title>
        <authorList>
            <person name="Teng N.-H."/>
            <person name="Lai M.-C."/>
            <person name="Chen S.-C."/>
        </authorList>
    </citation>
    <scope>NUCLEOTIDE SEQUENCE [LARGE SCALE GENOMIC DNA]</scope>
    <source>
        <strain evidence="2 3">FWC-SCC2</strain>
    </source>
</reference>
<organism evidence="2 3">
    <name type="scientific">Methanofollis fontis</name>
    <dbReference type="NCBI Taxonomy" id="2052832"/>
    <lineage>
        <taxon>Archaea</taxon>
        <taxon>Methanobacteriati</taxon>
        <taxon>Methanobacteriota</taxon>
        <taxon>Stenosarchaea group</taxon>
        <taxon>Methanomicrobia</taxon>
        <taxon>Methanomicrobiales</taxon>
        <taxon>Methanomicrobiaceae</taxon>
        <taxon>Methanofollis</taxon>
    </lineage>
</organism>
<accession>A0A483CNY0</accession>
<name>A0A483CNY0_9EURY</name>
<protein>
    <recommendedName>
        <fullName evidence="1">Methyltransferase domain-containing protein</fullName>
    </recommendedName>
</protein>
<dbReference type="EMBL" id="PGCL01000003">
    <property type="protein sequence ID" value="TAJ43808.1"/>
    <property type="molecule type" value="Genomic_DNA"/>
</dbReference>